<name>D8PEQ6_9BACT</name>
<dbReference type="EMBL" id="FP929003">
    <property type="protein sequence ID" value="CBK41715.1"/>
    <property type="molecule type" value="Genomic_DNA"/>
</dbReference>
<accession>D8PEQ6</accession>
<dbReference type="Gene3D" id="3.40.47.10">
    <property type="match status" value="1"/>
</dbReference>
<dbReference type="STRING" id="330214.NIDE1991"/>
<dbReference type="Proteomes" id="UP000001660">
    <property type="component" value="Chromosome"/>
</dbReference>
<dbReference type="GO" id="GO:0016746">
    <property type="term" value="F:acyltransferase activity"/>
    <property type="evidence" value="ECO:0007669"/>
    <property type="project" value="InterPro"/>
</dbReference>
<evidence type="ECO:0008006" key="3">
    <source>
        <dbReference type="Google" id="ProtNLM"/>
    </source>
</evidence>
<gene>
    <name evidence="1" type="ORF">NIDE1991</name>
</gene>
<protein>
    <recommendedName>
        <fullName evidence="3">Beta-ketoacyl-[acyl-carrier-protein] synthase I</fullName>
    </recommendedName>
</protein>
<dbReference type="KEGG" id="nde:NIDE1991"/>
<keyword evidence="2" id="KW-1185">Reference proteome</keyword>
<sequence>MPHLAIKASGMVTSLGFNSPASCAAIRAGIRNVNKTNLWDAESGEYLAAGRVLLPHWWVGLGKLAELVAPAIHECLEAARPVQATSIPILLGLSSPQRPCRFPDLTETILNEVQDRLGFRLNSASHVIARDHVSVVIGLKKAQELIESGQTKYCIVAAVDSLIQQDLGEYYLNQRRLLTPMNSNGFCVGEAGSAILVGASGGTIKSELEVLGIGMARESSPIESEEPIRGDGLAQAIGEAFRESGLTIQDLHYRITDLNGEHYKFKEMAFAMMRYERKPKPKLFDLWHPIEFIGDVGAAIGPILLAVALHASQKQYGVGPRVLCTLGDDDGERAALVLNYRAGNS</sequence>
<dbReference type="eggNOG" id="COG0304">
    <property type="taxonomic scope" value="Bacteria"/>
</dbReference>
<evidence type="ECO:0000313" key="1">
    <source>
        <dbReference type="EMBL" id="CBK41715.1"/>
    </source>
</evidence>
<dbReference type="HOGENOM" id="CLU_063022_0_0_0"/>
<dbReference type="InterPro" id="IPR016039">
    <property type="entry name" value="Thiolase-like"/>
</dbReference>
<dbReference type="SUPFAM" id="SSF53901">
    <property type="entry name" value="Thiolase-like"/>
    <property type="match status" value="1"/>
</dbReference>
<dbReference type="AlphaFoldDB" id="D8PEQ6"/>
<reference evidence="1 2" key="1">
    <citation type="journal article" date="2010" name="Proc. Natl. Acad. Sci. U.S.A.">
        <title>A Nitrospira metagenome illuminates the physiology and evolution of globally important nitrite-oxidizing bacteria.</title>
        <authorList>
            <person name="Lucker S."/>
            <person name="Wagner M."/>
            <person name="Maixner F."/>
            <person name="Pelletier E."/>
            <person name="Koch H."/>
            <person name="Vacherie B."/>
            <person name="Rattei T."/>
            <person name="Sinninghe Damste J."/>
            <person name="Spieck E."/>
            <person name="Le Paslier D."/>
            <person name="Daims H."/>
        </authorList>
    </citation>
    <scope>NUCLEOTIDE SEQUENCE [LARGE SCALE GENOMIC DNA]</scope>
</reference>
<dbReference type="OrthoDB" id="3078238at2"/>
<dbReference type="NCBIfam" id="NF004798">
    <property type="entry name" value="PRK06147.1"/>
    <property type="match status" value="1"/>
</dbReference>
<evidence type="ECO:0000313" key="2">
    <source>
        <dbReference type="Proteomes" id="UP000001660"/>
    </source>
</evidence>
<organism evidence="1 2">
    <name type="scientific">Nitrospira defluvii</name>
    <dbReference type="NCBI Taxonomy" id="330214"/>
    <lineage>
        <taxon>Bacteria</taxon>
        <taxon>Pseudomonadati</taxon>
        <taxon>Nitrospirota</taxon>
        <taxon>Nitrospiria</taxon>
        <taxon>Nitrospirales</taxon>
        <taxon>Nitrospiraceae</taxon>
        <taxon>Nitrospira</taxon>
    </lineage>
</organism>
<proteinExistence type="predicted"/>